<comment type="caution">
    <text evidence="2">The sequence shown here is derived from an EMBL/GenBank/DDBJ whole genome shotgun (WGS) entry which is preliminary data.</text>
</comment>
<proteinExistence type="predicted"/>
<evidence type="ECO:0000313" key="2">
    <source>
        <dbReference type="EMBL" id="EPX87120.1"/>
    </source>
</evidence>
<dbReference type="Proteomes" id="UP000015346">
    <property type="component" value="Unassembled WGS sequence"/>
</dbReference>
<reference evidence="2 3" key="1">
    <citation type="journal article" date="2013" name="Stand. Genomic Sci.">
        <title>Genome sequence of the reddish-pigmented Rubellimicrobium thermophilum type strain (DSM 16684(T)), a member of the Roseobacter clade.</title>
        <authorList>
            <person name="Fiebig A."/>
            <person name="Riedel T."/>
            <person name="Gronow S."/>
            <person name="Petersen J."/>
            <person name="Klenk H.P."/>
            <person name="Goker M."/>
        </authorList>
    </citation>
    <scope>NUCLEOTIDE SEQUENCE [LARGE SCALE GENOMIC DNA]</scope>
    <source>
        <strain evidence="2 3">DSM 16684</strain>
    </source>
</reference>
<evidence type="ECO:0000256" key="1">
    <source>
        <dbReference type="SAM" id="MobiDB-lite"/>
    </source>
</evidence>
<dbReference type="HOGENOM" id="CLU_3188597_0_0_5"/>
<dbReference type="AlphaFoldDB" id="S9SAG3"/>
<accession>S9SAG3</accession>
<keyword evidence="3" id="KW-1185">Reference proteome</keyword>
<gene>
    <name evidence="2" type="ORF">ruthe_00790</name>
</gene>
<protein>
    <submittedName>
        <fullName evidence="2">Uncharacterized protein</fullName>
    </submittedName>
</protein>
<evidence type="ECO:0000313" key="3">
    <source>
        <dbReference type="Proteomes" id="UP000015346"/>
    </source>
</evidence>
<sequence>MAPRRLPADMMVRHIASHTSMKDSGPEASAPIPRTGAPLGRMVEKS</sequence>
<name>S9SAG3_9RHOB</name>
<feature type="region of interest" description="Disordered" evidence="1">
    <location>
        <begin position="18"/>
        <end position="46"/>
    </location>
</feature>
<dbReference type="EMBL" id="AOLV01000009">
    <property type="protein sequence ID" value="EPX87120.1"/>
    <property type="molecule type" value="Genomic_DNA"/>
</dbReference>
<organism evidence="2 3">
    <name type="scientific">Rubellimicrobium thermophilum DSM 16684</name>
    <dbReference type="NCBI Taxonomy" id="1123069"/>
    <lineage>
        <taxon>Bacteria</taxon>
        <taxon>Pseudomonadati</taxon>
        <taxon>Pseudomonadota</taxon>
        <taxon>Alphaproteobacteria</taxon>
        <taxon>Rhodobacterales</taxon>
        <taxon>Roseobacteraceae</taxon>
        <taxon>Rubellimicrobium</taxon>
    </lineage>
</organism>